<dbReference type="SMART" id="SM00849">
    <property type="entry name" value="Lactamase_B"/>
    <property type="match status" value="1"/>
</dbReference>
<keyword evidence="3" id="KW-1185">Reference proteome</keyword>
<name>F2NRR2_TRES6</name>
<dbReference type="OrthoDB" id="9800940at2"/>
<proteinExistence type="predicted"/>
<accession>F2NRR2</accession>
<dbReference type="HOGENOM" id="CLU_031317_1_0_12"/>
<dbReference type="AlphaFoldDB" id="F2NRR2"/>
<dbReference type="Gene3D" id="3.60.15.10">
    <property type="entry name" value="Ribonuclease Z/Hydroxyacylglutathione hydrolase-like"/>
    <property type="match status" value="1"/>
</dbReference>
<dbReference type="Pfam" id="PF12706">
    <property type="entry name" value="Lactamase_B_2"/>
    <property type="match status" value="1"/>
</dbReference>
<dbReference type="InterPro" id="IPR036866">
    <property type="entry name" value="RibonucZ/Hydroxyglut_hydro"/>
</dbReference>
<evidence type="ECO:0000313" key="3">
    <source>
        <dbReference type="Proteomes" id="UP000006852"/>
    </source>
</evidence>
<dbReference type="PANTHER" id="PTHR42663:SF4">
    <property type="entry name" value="SLL1036 PROTEIN"/>
    <property type="match status" value="1"/>
</dbReference>
<reference evidence="3" key="2">
    <citation type="submission" date="2011-04" db="EMBL/GenBank/DDBJ databases">
        <title>The complete genome of chromosome of Treponema succinifaciens DSM 2489.</title>
        <authorList>
            <person name="Lucas S."/>
            <person name="Copeland A."/>
            <person name="Lapidus A."/>
            <person name="Bruce D."/>
            <person name="Goodwin L."/>
            <person name="Pitluck S."/>
            <person name="Peters L."/>
            <person name="Kyrpides N."/>
            <person name="Mavromatis K."/>
            <person name="Ivanova N."/>
            <person name="Ovchinnikova G."/>
            <person name="Teshima H."/>
            <person name="Detter J.C."/>
            <person name="Tapia R."/>
            <person name="Han C."/>
            <person name="Land M."/>
            <person name="Hauser L."/>
            <person name="Markowitz V."/>
            <person name="Cheng J.-F."/>
            <person name="Hugenholtz P."/>
            <person name="Woyke T."/>
            <person name="Wu D."/>
            <person name="Gronow S."/>
            <person name="Wellnitz S."/>
            <person name="Brambilla E."/>
            <person name="Klenk H.-P."/>
            <person name="Eisen J.A."/>
        </authorList>
    </citation>
    <scope>NUCLEOTIDE SEQUENCE [LARGE SCALE GENOMIC DNA]</scope>
    <source>
        <strain evidence="3">ATCC 33096 / DSM 2489 / 6091</strain>
    </source>
</reference>
<dbReference type="InterPro" id="IPR001279">
    <property type="entry name" value="Metallo-B-lactamas"/>
</dbReference>
<dbReference type="KEGG" id="tsu:Tresu_1240"/>
<dbReference type="SUPFAM" id="SSF56281">
    <property type="entry name" value="Metallo-hydrolase/oxidoreductase"/>
    <property type="match status" value="1"/>
</dbReference>
<dbReference type="Proteomes" id="UP000006852">
    <property type="component" value="Chromosome"/>
</dbReference>
<protein>
    <submittedName>
        <fullName evidence="2">Beta-lactamase domain protein</fullName>
    </submittedName>
</protein>
<reference evidence="2 3" key="1">
    <citation type="journal article" date="2011" name="Stand. Genomic Sci.">
        <title>Complete genome sequence of Treponema succinifaciens type strain (6091).</title>
        <authorList>
            <person name="Han C."/>
            <person name="Gronow S."/>
            <person name="Teshima H."/>
            <person name="Lapidus A."/>
            <person name="Nolan M."/>
            <person name="Lucas S."/>
            <person name="Hammon N."/>
            <person name="Deshpande S."/>
            <person name="Cheng J.F."/>
            <person name="Zeytun A."/>
            <person name="Tapia R."/>
            <person name="Goodwin L."/>
            <person name="Pitluck S."/>
            <person name="Liolios K."/>
            <person name="Pagani I."/>
            <person name="Ivanova N."/>
            <person name="Mavromatis K."/>
            <person name="Mikhailova N."/>
            <person name="Huntemann M."/>
            <person name="Pati A."/>
            <person name="Chen A."/>
            <person name="Palaniappan K."/>
            <person name="Land M."/>
            <person name="Hauser L."/>
            <person name="Brambilla E.M."/>
            <person name="Rohde M."/>
            <person name="Goker M."/>
            <person name="Woyke T."/>
            <person name="Bristow J."/>
            <person name="Eisen J.A."/>
            <person name="Markowitz V."/>
            <person name="Hugenholtz P."/>
            <person name="Kyrpides N.C."/>
            <person name="Klenk H.P."/>
            <person name="Detter J.C."/>
        </authorList>
    </citation>
    <scope>NUCLEOTIDE SEQUENCE [LARGE SCALE GENOMIC DNA]</scope>
    <source>
        <strain evidence="3">ATCC 33096 / DSM 2489 / 6091</strain>
    </source>
</reference>
<dbReference type="STRING" id="869209.Tresu_1240"/>
<dbReference type="CDD" id="cd07715">
    <property type="entry name" value="TaR3-like_MBL-fold"/>
    <property type="match status" value="1"/>
</dbReference>
<dbReference type="eggNOG" id="COG1235">
    <property type="taxonomic scope" value="Bacteria"/>
</dbReference>
<feature type="domain" description="Metallo-beta-lactamase" evidence="1">
    <location>
        <begin position="61"/>
        <end position="250"/>
    </location>
</feature>
<evidence type="ECO:0000313" key="2">
    <source>
        <dbReference type="EMBL" id="AEB14148.1"/>
    </source>
</evidence>
<sequence length="314" mass="35919">MLIHFWGVRGSLPTPLKNAQVQAKIAAVVSRISPKDLESSESKMKFLSSLPEWIYGTIGGNTPCIELRSKSDELFLLDCGTGLREFSVAGRQPENGHYNIFLSHFHWDHIQGFPFFGQSFSPNSKIDIYTPFADAEEYLERQSSLPYFPINACFESVKNQLSFHLMQEGNPIEIGGLKIECHRMFHPGDSYSYSFEEDGKRFIYSTDVELQTSDFDKGCARNKFFENADVLVFDSQYTNPEAAKKVNWGHNSFSSAIDFASNWNIKNLYFFHHEPNYDDKKLDSILDAGNNYKKYKSNGNLNLYISKEGQEIQL</sequence>
<evidence type="ECO:0000259" key="1">
    <source>
        <dbReference type="SMART" id="SM00849"/>
    </source>
</evidence>
<gene>
    <name evidence="2" type="ordered locus">Tresu_1240</name>
</gene>
<dbReference type="EMBL" id="CP002631">
    <property type="protein sequence ID" value="AEB14148.1"/>
    <property type="molecule type" value="Genomic_DNA"/>
</dbReference>
<organism evidence="2 3">
    <name type="scientific">Treponema succinifaciens (strain ATCC 33096 / DSM 2489 / 6091)</name>
    <dbReference type="NCBI Taxonomy" id="869209"/>
    <lineage>
        <taxon>Bacteria</taxon>
        <taxon>Pseudomonadati</taxon>
        <taxon>Spirochaetota</taxon>
        <taxon>Spirochaetia</taxon>
        <taxon>Spirochaetales</taxon>
        <taxon>Treponemataceae</taxon>
        <taxon>Treponema</taxon>
    </lineage>
</organism>
<dbReference type="PANTHER" id="PTHR42663">
    <property type="entry name" value="HYDROLASE C777.06C-RELATED-RELATED"/>
    <property type="match status" value="1"/>
</dbReference>